<dbReference type="CDD" id="cd00947">
    <property type="entry name" value="TBP_aldolase_IIB"/>
    <property type="match status" value="1"/>
</dbReference>
<keyword evidence="5" id="KW-1185">Reference proteome</keyword>
<organism evidence="4 5">
    <name type="scientific">Tepidanaerobacter acetatoxydans (strain DSM 21804 / JCM 16047 / Re1)</name>
    <dbReference type="NCBI Taxonomy" id="1209989"/>
    <lineage>
        <taxon>Bacteria</taxon>
        <taxon>Bacillati</taxon>
        <taxon>Bacillota</taxon>
        <taxon>Clostridia</taxon>
        <taxon>Thermosediminibacterales</taxon>
        <taxon>Tepidanaerobacteraceae</taxon>
        <taxon>Tepidanaerobacter</taxon>
    </lineage>
</organism>
<dbReference type="GO" id="GO:0008270">
    <property type="term" value="F:zinc ion binding"/>
    <property type="evidence" value="ECO:0007669"/>
    <property type="project" value="InterPro"/>
</dbReference>
<feature type="binding site" evidence="2">
    <location>
        <begin position="235"/>
        <end position="238"/>
    </location>
    <ligand>
        <name>dihydroxyacetone phosphate</name>
        <dbReference type="ChEBI" id="CHEBI:57642"/>
    </ligand>
</feature>
<feature type="binding site" evidence="3">
    <location>
        <position position="185"/>
    </location>
    <ligand>
        <name>Zn(2+)</name>
        <dbReference type="ChEBI" id="CHEBI:29105"/>
        <label>1</label>
        <note>catalytic</note>
    </ligand>
</feature>
<dbReference type="InterPro" id="IPR000771">
    <property type="entry name" value="FBA_II"/>
</dbReference>
<dbReference type="KEGG" id="tae:TepiRe1_2307"/>
<dbReference type="EC" id="4.1.2.40" evidence="4"/>
<dbReference type="PANTHER" id="PTHR30304:SF0">
    <property type="entry name" value="D-TAGATOSE-1,6-BISPHOSPHATE ALDOLASE SUBUNIT GATY-RELATED"/>
    <property type="match status" value="1"/>
</dbReference>
<dbReference type="Proteomes" id="UP000010802">
    <property type="component" value="Chromosome"/>
</dbReference>
<feature type="binding site" evidence="2">
    <location>
        <begin position="214"/>
        <end position="216"/>
    </location>
    <ligand>
        <name>dihydroxyacetone phosphate</name>
        <dbReference type="ChEBI" id="CHEBI:57642"/>
    </ligand>
</feature>
<reference evidence="5" key="1">
    <citation type="journal article" date="2013" name="Genome Announc.">
        <title>First genome sequence of a syntrophic acetate-oxidizing bacterium, Tepidanaerobacter acetatoxydans strain Re1.</title>
        <authorList>
            <person name="Manzoor S."/>
            <person name="Bongcam-Rudloff E."/>
            <person name="Schnurer A."/>
            <person name="Muller B."/>
        </authorList>
    </citation>
    <scope>NUCLEOTIDE SEQUENCE [LARGE SCALE GENOMIC DNA]</scope>
    <source>
        <strain evidence="5">Re1</strain>
    </source>
</reference>
<keyword evidence="3" id="KW-0862">Zinc</keyword>
<dbReference type="InterPro" id="IPR050246">
    <property type="entry name" value="Class_II_FBP_aldolase"/>
</dbReference>
<feature type="binding site" evidence="3">
    <location>
        <position position="140"/>
    </location>
    <ligand>
        <name>Zn(2+)</name>
        <dbReference type="ChEBI" id="CHEBI:29105"/>
        <label>2</label>
    </ligand>
</feature>
<accession>U4Q9G3</accession>
<evidence type="ECO:0000256" key="1">
    <source>
        <dbReference type="PIRSR" id="PIRSR001359-1"/>
    </source>
</evidence>
<dbReference type="PANTHER" id="PTHR30304">
    <property type="entry name" value="D-TAGATOSE-1,6-BISPHOSPHATE ALDOLASE"/>
    <property type="match status" value="1"/>
</dbReference>
<dbReference type="PIRSF" id="PIRSF001359">
    <property type="entry name" value="F_bP_aldolase_II"/>
    <property type="match status" value="1"/>
</dbReference>
<dbReference type="GO" id="GO:0005975">
    <property type="term" value="P:carbohydrate metabolic process"/>
    <property type="evidence" value="ECO:0007669"/>
    <property type="project" value="InterPro"/>
</dbReference>
<dbReference type="STRING" id="1209989.TepRe1_2144"/>
<evidence type="ECO:0000313" key="4">
    <source>
        <dbReference type="EMBL" id="CDI40954.1"/>
    </source>
</evidence>
<dbReference type="NCBIfam" id="TIGR00167">
    <property type="entry name" value="cbbA"/>
    <property type="match status" value="1"/>
</dbReference>
<gene>
    <name evidence="4" type="ordered locus">TEPIRE1_2307</name>
</gene>
<evidence type="ECO:0000256" key="2">
    <source>
        <dbReference type="PIRSR" id="PIRSR001359-2"/>
    </source>
</evidence>
<keyword evidence="3" id="KW-0479">Metal-binding</keyword>
<protein>
    <submittedName>
        <fullName evidence="4">Ketose-bisphosphate aldolase</fullName>
        <ecNumber evidence="4">4.1.2.40</ecNumber>
    </submittedName>
</protein>
<dbReference type="EMBL" id="HF563609">
    <property type="protein sequence ID" value="CDI40954.1"/>
    <property type="molecule type" value="Genomic_DNA"/>
</dbReference>
<dbReference type="InterPro" id="IPR013785">
    <property type="entry name" value="Aldolase_TIM"/>
</dbReference>
<feature type="binding site" evidence="3">
    <location>
        <position position="89"/>
    </location>
    <ligand>
        <name>Zn(2+)</name>
        <dbReference type="ChEBI" id="CHEBI:29105"/>
        <label>1</label>
        <note>catalytic</note>
    </ligand>
</feature>
<feature type="active site" description="Proton donor" evidence="1">
    <location>
        <position position="88"/>
    </location>
</feature>
<dbReference type="SUPFAM" id="SSF51569">
    <property type="entry name" value="Aldolase"/>
    <property type="match status" value="1"/>
</dbReference>
<sequence length="286" mass="32101">MVKGAESVIVNLKEILCDCKQKKYAVGSFNVYNYETIKSVIKSSKEMCISTIVAFGEKYYQNMHPKEVYKLVNEMAERERVTVALHLDHCKNIENILLAIQAGFTSVMFDGSMLPFEENIEKTKRVVDIAHAVGVSVEAELGSIKAGAYSSEEGYDEIYTDPDKAKEFIEKTNVDALAVSIGTVHGFYKGEPRINLDILDKIYKKTDIPLVLHGGSGLPEDTVRNCIQRGICKINVNTEISYSVVEKMKKFLLTAEALPHFSELSTIAVEEGSRVVKKYMELFYNK</sequence>
<comment type="cofactor">
    <cofactor evidence="3">
        <name>Zn(2+)</name>
        <dbReference type="ChEBI" id="CHEBI:29105"/>
    </cofactor>
    <text evidence="3">Binds 2 Zn(2+) ions per subunit. One is catalytic and the other provides a structural contribution.</text>
</comment>
<feature type="binding site" evidence="2">
    <location>
        <position position="186"/>
    </location>
    <ligand>
        <name>dihydroxyacetone phosphate</name>
        <dbReference type="ChEBI" id="CHEBI:57642"/>
    </ligand>
</feature>
<dbReference type="eggNOG" id="COG0191">
    <property type="taxonomic scope" value="Bacteria"/>
</dbReference>
<feature type="binding site" evidence="3">
    <location>
        <position position="110"/>
    </location>
    <ligand>
        <name>Zn(2+)</name>
        <dbReference type="ChEBI" id="CHEBI:29105"/>
        <label>2</label>
    </ligand>
</feature>
<dbReference type="Gene3D" id="3.20.20.70">
    <property type="entry name" value="Aldolase class I"/>
    <property type="match status" value="1"/>
</dbReference>
<evidence type="ECO:0000313" key="5">
    <source>
        <dbReference type="Proteomes" id="UP000010802"/>
    </source>
</evidence>
<dbReference type="GO" id="GO:0009025">
    <property type="term" value="F:tagatose-bisphosphate aldolase activity"/>
    <property type="evidence" value="ECO:0007669"/>
    <property type="project" value="UniProtKB-EC"/>
</dbReference>
<feature type="binding site" evidence="3">
    <location>
        <position position="213"/>
    </location>
    <ligand>
        <name>Zn(2+)</name>
        <dbReference type="ChEBI" id="CHEBI:29105"/>
        <label>1</label>
        <note>catalytic</note>
    </ligand>
</feature>
<dbReference type="AlphaFoldDB" id="U4Q9G3"/>
<name>U4Q9G3_TEPAE</name>
<dbReference type="Pfam" id="PF01116">
    <property type="entry name" value="F_bP_aldolase"/>
    <property type="match status" value="1"/>
</dbReference>
<keyword evidence="4" id="KW-0456">Lyase</keyword>
<evidence type="ECO:0000256" key="3">
    <source>
        <dbReference type="PIRSR" id="PIRSR001359-3"/>
    </source>
</evidence>
<proteinExistence type="predicted"/>
<dbReference type="HOGENOM" id="CLU_040088_1_0_9"/>